<dbReference type="AlphaFoldDB" id="A0AAD5DWY8"/>
<dbReference type="Proteomes" id="UP001205105">
    <property type="component" value="Unassembled WGS sequence"/>
</dbReference>
<name>A0AAD5DWY8_9CHLO</name>
<dbReference type="InterPro" id="IPR003609">
    <property type="entry name" value="Pan_app"/>
</dbReference>
<dbReference type="EMBL" id="JADXDR010000037">
    <property type="protein sequence ID" value="KAI7843645.1"/>
    <property type="molecule type" value="Genomic_DNA"/>
</dbReference>
<keyword evidence="4" id="KW-1185">Reference proteome</keyword>
<feature type="domain" description="Apple" evidence="2">
    <location>
        <begin position="78"/>
        <end position="112"/>
    </location>
</feature>
<organism evidence="3 4">
    <name type="scientific">Chlorella ohadii</name>
    <dbReference type="NCBI Taxonomy" id="2649997"/>
    <lineage>
        <taxon>Eukaryota</taxon>
        <taxon>Viridiplantae</taxon>
        <taxon>Chlorophyta</taxon>
        <taxon>core chlorophytes</taxon>
        <taxon>Trebouxiophyceae</taxon>
        <taxon>Chlorellales</taxon>
        <taxon>Chlorellaceae</taxon>
        <taxon>Chlorella clade</taxon>
        <taxon>Chlorella</taxon>
    </lineage>
</organism>
<accession>A0AAD5DWY8</accession>
<evidence type="ECO:0000259" key="2">
    <source>
        <dbReference type="Pfam" id="PF14295"/>
    </source>
</evidence>
<keyword evidence="1" id="KW-0732">Signal</keyword>
<protein>
    <recommendedName>
        <fullName evidence="2">Apple domain-containing protein</fullName>
    </recommendedName>
</protein>
<reference evidence="3" key="1">
    <citation type="submission" date="2020-11" db="EMBL/GenBank/DDBJ databases">
        <title>Chlorella ohadii genome sequencing and assembly.</title>
        <authorList>
            <person name="Murik O."/>
            <person name="Treves H."/>
            <person name="Kedem I."/>
            <person name="Shotland Y."/>
            <person name="Kaplan A."/>
        </authorList>
    </citation>
    <scope>NUCLEOTIDE SEQUENCE</scope>
    <source>
        <strain evidence="3">1</strain>
    </source>
</reference>
<sequence>MSRRVVAALCLLGLVALSRGQGDSVSVGGNGTSGTQWDVYTQAELDQYWNETGLGDSFARFPNTFLVGDVVIVKNATETDNICASTCDDSEDCTTWAWCSSQSGCKIDNAGCSTTADVAFRTCILSTYDTIATPSEDDPFNTGSAQVGVSGPNVPFISGFYRPTPENPAKWKAPAGKGWWDRFSVEEATFYGVASTDVPAAAADFEECAQRCDETDNCDVWSYCPEDATDGCFVPGYISCGSLFTVNAGFCLLGTGEGADTVSFWKFASDDIAFVSGKRLPLNATGA</sequence>
<evidence type="ECO:0000313" key="3">
    <source>
        <dbReference type="EMBL" id="KAI7843645.1"/>
    </source>
</evidence>
<feature type="signal peptide" evidence="1">
    <location>
        <begin position="1"/>
        <end position="20"/>
    </location>
</feature>
<comment type="caution">
    <text evidence="3">The sequence shown here is derived from an EMBL/GenBank/DDBJ whole genome shotgun (WGS) entry which is preliminary data.</text>
</comment>
<feature type="chain" id="PRO_5042135164" description="Apple domain-containing protein" evidence="1">
    <location>
        <begin position="21"/>
        <end position="287"/>
    </location>
</feature>
<proteinExistence type="predicted"/>
<feature type="domain" description="Apple" evidence="2">
    <location>
        <begin position="201"/>
        <end position="227"/>
    </location>
</feature>
<evidence type="ECO:0000313" key="4">
    <source>
        <dbReference type="Proteomes" id="UP001205105"/>
    </source>
</evidence>
<dbReference type="Pfam" id="PF14295">
    <property type="entry name" value="PAN_4"/>
    <property type="match status" value="2"/>
</dbReference>
<gene>
    <name evidence="3" type="ORF">COHA_002884</name>
</gene>
<evidence type="ECO:0000256" key="1">
    <source>
        <dbReference type="SAM" id="SignalP"/>
    </source>
</evidence>